<name>A0A2I2KKZ7_9ACTN</name>
<dbReference type="EMBL" id="FZMO01000043">
    <property type="protein sequence ID" value="SNQ46351.1"/>
    <property type="molecule type" value="Genomic_DNA"/>
</dbReference>
<sequence>MIPRRVIRRRVIRRRGPRWLIVRAAGDGLPPREQDTGRLAAPEAPEVPRFREDGTMRPTGRPEPDRT</sequence>
<gene>
    <name evidence="2" type="ORF">FRACA_1370010</name>
</gene>
<feature type="region of interest" description="Disordered" evidence="1">
    <location>
        <begin position="27"/>
        <end position="67"/>
    </location>
</feature>
<feature type="compositionally biased region" description="Basic and acidic residues" evidence="1">
    <location>
        <begin position="46"/>
        <end position="67"/>
    </location>
</feature>
<protein>
    <submittedName>
        <fullName evidence="2">Uncharacterized protein</fullName>
    </submittedName>
</protein>
<accession>A0A2I2KKZ7</accession>
<organism evidence="2 3">
    <name type="scientific">Frankia canadensis</name>
    <dbReference type="NCBI Taxonomy" id="1836972"/>
    <lineage>
        <taxon>Bacteria</taxon>
        <taxon>Bacillati</taxon>
        <taxon>Actinomycetota</taxon>
        <taxon>Actinomycetes</taxon>
        <taxon>Frankiales</taxon>
        <taxon>Frankiaceae</taxon>
        <taxon>Frankia</taxon>
    </lineage>
</organism>
<evidence type="ECO:0000313" key="2">
    <source>
        <dbReference type="EMBL" id="SNQ46351.1"/>
    </source>
</evidence>
<dbReference type="AlphaFoldDB" id="A0A2I2KKZ7"/>
<keyword evidence="3" id="KW-1185">Reference proteome</keyword>
<dbReference type="Proteomes" id="UP000234331">
    <property type="component" value="Unassembled WGS sequence"/>
</dbReference>
<proteinExistence type="predicted"/>
<reference evidence="2 3" key="1">
    <citation type="submission" date="2017-06" db="EMBL/GenBank/DDBJ databases">
        <authorList>
            <person name="Kim H.J."/>
            <person name="Triplett B.A."/>
        </authorList>
    </citation>
    <scope>NUCLEOTIDE SEQUENCE [LARGE SCALE GENOMIC DNA]</scope>
    <source>
        <strain evidence="2">FRACA_ARgP5</strain>
    </source>
</reference>
<evidence type="ECO:0000256" key="1">
    <source>
        <dbReference type="SAM" id="MobiDB-lite"/>
    </source>
</evidence>
<evidence type="ECO:0000313" key="3">
    <source>
        <dbReference type="Proteomes" id="UP000234331"/>
    </source>
</evidence>